<evidence type="ECO:0000313" key="2">
    <source>
        <dbReference type="EMBL" id="QNP54868.1"/>
    </source>
</evidence>
<proteinExistence type="predicted"/>
<sequence length="115" mass="12601">MGTDADLAVALGLALTGELLPLTSADAVVAELAELGWTPEALAELRHGRQERREPWPFPVEVERLRSVGFARFDAALAEARRVSGLTGLEPARPATRPMNADERRLIQDRPPHWG</sequence>
<dbReference type="KEGG" id="tdf:H9L22_11215"/>
<dbReference type="Proteomes" id="UP000516117">
    <property type="component" value="Chromosome"/>
</dbReference>
<reference evidence="2 3" key="1">
    <citation type="submission" date="2020-08" db="EMBL/GenBank/DDBJ databases">
        <title>Genome sequence of Tessaracoccus defluvii JCM 17540T.</title>
        <authorList>
            <person name="Hyun D.-W."/>
            <person name="Bae J.-W."/>
        </authorList>
    </citation>
    <scope>NUCLEOTIDE SEQUENCE [LARGE SCALE GENOMIC DNA]</scope>
    <source>
        <strain evidence="2 3">JCM 17540</strain>
    </source>
</reference>
<gene>
    <name evidence="2" type="ORF">H9L22_11215</name>
</gene>
<dbReference type="RefSeq" id="WP_187720004.1">
    <property type="nucleotide sequence ID" value="NZ_BAABBL010000004.1"/>
</dbReference>
<dbReference type="AlphaFoldDB" id="A0A7H0H2V2"/>
<feature type="region of interest" description="Disordered" evidence="1">
    <location>
        <begin position="86"/>
        <end position="115"/>
    </location>
</feature>
<organism evidence="2 3">
    <name type="scientific">Tessaracoccus defluvii</name>
    <dbReference type="NCBI Taxonomy" id="1285901"/>
    <lineage>
        <taxon>Bacteria</taxon>
        <taxon>Bacillati</taxon>
        <taxon>Actinomycetota</taxon>
        <taxon>Actinomycetes</taxon>
        <taxon>Propionibacteriales</taxon>
        <taxon>Propionibacteriaceae</taxon>
        <taxon>Tessaracoccus</taxon>
    </lineage>
</organism>
<evidence type="ECO:0000313" key="3">
    <source>
        <dbReference type="Proteomes" id="UP000516117"/>
    </source>
</evidence>
<protein>
    <submittedName>
        <fullName evidence="2">Uncharacterized protein</fullName>
    </submittedName>
</protein>
<keyword evidence="3" id="KW-1185">Reference proteome</keyword>
<accession>A0A7H0H2V2</accession>
<dbReference type="EMBL" id="CP060789">
    <property type="protein sequence ID" value="QNP54868.1"/>
    <property type="molecule type" value="Genomic_DNA"/>
</dbReference>
<evidence type="ECO:0000256" key="1">
    <source>
        <dbReference type="SAM" id="MobiDB-lite"/>
    </source>
</evidence>
<name>A0A7H0H2V2_9ACTN</name>
<feature type="compositionally biased region" description="Basic and acidic residues" evidence="1">
    <location>
        <begin position="100"/>
        <end position="115"/>
    </location>
</feature>